<reference evidence="23" key="1">
    <citation type="journal article" date="2023" name="G3 (Bethesda)">
        <title>Whole genome assembly and annotation of the endangered Caribbean coral Acropora cervicornis.</title>
        <authorList>
            <person name="Selwyn J.D."/>
            <person name="Vollmer S.V."/>
        </authorList>
    </citation>
    <scope>NUCLEOTIDE SEQUENCE</scope>
    <source>
        <strain evidence="23">K2</strain>
    </source>
</reference>
<dbReference type="CDD" id="cd02164">
    <property type="entry name" value="PPAT_CoAS"/>
    <property type="match status" value="1"/>
</dbReference>
<evidence type="ECO:0000256" key="19">
    <source>
        <dbReference type="ARBA" id="ARBA00061673"/>
    </source>
</evidence>
<comment type="pathway">
    <text evidence="17">Cofactor biosynthesis; coenzyme A biosynthesis; CoA from (R)-pantothenate: step 4/5.</text>
</comment>
<dbReference type="Pfam" id="PF01467">
    <property type="entry name" value="CTP_transf_like"/>
    <property type="match status" value="1"/>
</dbReference>
<dbReference type="EC" id="2.7.1.24" evidence="20"/>
<keyword evidence="12" id="KW-0496">Mitochondrion</keyword>
<sequence length="538" mass="59950">MFRYGLLVLSPSCSVTKISALLKRACKDVTEVLYVDIYQPDFVRTYADSLFNILVDVYQNTAAIGQLDVRVLLPQALTIADNPRVELRQLDREPEVAFVRDFFGKNEGSPLAPVGFHEFKEWMSRRFELSDLDKKLICLTDEDPTTGNNAPNMFSSSNTEKKNDFQTYAEVVLGGTFDHLHSGHRLLLSVSALLCEKRITVGLSEGPLLQKKVLKELIEPFQKRKENLLEFLSDVKPGLEHNIVPLEDAIGPAGTEPEFQCLVVSKETEKGGHLVNDIRKNKGLGVLDIHVLDVVADEGVDKVHGKCSGKDDKISSTLERHKLLGTLLKPVRKDKGKQQPYIIGLTGGIASGKSSVCQRLKGLGAAVINCDQLGHQAYTPGQKAYQEIIKNFGKEVITENGMINRRTLGAIVFADKKMLTLLNQIVWPEILLLAKAEIAKYGEDGFNVCILDAAVLLEAGWDDVANEVWVTFVPQDEALSRILSRDGLSEEQARKRMKSQISNEERLAQANVAICTLWEPEYTQEQVVKAWKLLQARL</sequence>
<keyword evidence="8" id="KW-0548">Nucleotidyltransferase</keyword>
<comment type="subunit">
    <text evidence="3">Monomer.</text>
</comment>
<dbReference type="InterPro" id="IPR004821">
    <property type="entry name" value="Cyt_trans-like"/>
</dbReference>
<organism evidence="23 24">
    <name type="scientific">Acropora cervicornis</name>
    <name type="common">Staghorn coral</name>
    <dbReference type="NCBI Taxonomy" id="6130"/>
    <lineage>
        <taxon>Eukaryota</taxon>
        <taxon>Metazoa</taxon>
        <taxon>Cnidaria</taxon>
        <taxon>Anthozoa</taxon>
        <taxon>Hexacorallia</taxon>
        <taxon>Scleractinia</taxon>
        <taxon>Astrocoeniina</taxon>
        <taxon>Acroporidae</taxon>
        <taxon>Acropora</taxon>
    </lineage>
</organism>
<comment type="caution">
    <text evidence="23">The sequence shown here is derived from an EMBL/GenBank/DDBJ whole genome shotgun (WGS) entry which is preliminary data.</text>
</comment>
<reference evidence="23" key="2">
    <citation type="journal article" date="2023" name="Science">
        <title>Genomic signatures of disease resistance in endangered staghorn corals.</title>
        <authorList>
            <person name="Vollmer S.V."/>
            <person name="Selwyn J.D."/>
            <person name="Despard B.A."/>
            <person name="Roesel C.L."/>
        </authorList>
    </citation>
    <scope>NUCLEOTIDE SEQUENCE</scope>
    <source>
        <strain evidence="23">K2</strain>
    </source>
</reference>
<evidence type="ECO:0000256" key="18">
    <source>
        <dbReference type="ARBA" id="ARBA00060696"/>
    </source>
</evidence>
<dbReference type="InterPro" id="IPR014729">
    <property type="entry name" value="Rossmann-like_a/b/a_fold"/>
</dbReference>
<evidence type="ECO:0000256" key="1">
    <source>
        <dbReference type="ARBA" id="ARBA00004305"/>
    </source>
</evidence>
<dbReference type="HAMAP" id="MF_00376">
    <property type="entry name" value="Dephospho_CoA_kinase"/>
    <property type="match status" value="1"/>
</dbReference>
<dbReference type="PANTHER" id="PTHR10695:SF46">
    <property type="entry name" value="BIFUNCTIONAL COENZYME A SYNTHASE-RELATED"/>
    <property type="match status" value="1"/>
</dbReference>
<dbReference type="InterPro" id="IPR027417">
    <property type="entry name" value="P-loop_NTPase"/>
</dbReference>
<accession>A0AAD9PSP4</accession>
<dbReference type="Gene3D" id="3.40.50.620">
    <property type="entry name" value="HUPs"/>
    <property type="match status" value="1"/>
</dbReference>
<dbReference type="Pfam" id="PF01121">
    <property type="entry name" value="CoaE"/>
    <property type="match status" value="1"/>
</dbReference>
<evidence type="ECO:0000256" key="7">
    <source>
        <dbReference type="ARBA" id="ARBA00022679"/>
    </source>
</evidence>
<dbReference type="EMBL" id="JARQWQ010000149">
    <property type="protein sequence ID" value="KAK2548340.1"/>
    <property type="molecule type" value="Genomic_DNA"/>
</dbReference>
<keyword evidence="24" id="KW-1185">Reference proteome</keyword>
<comment type="pathway">
    <text evidence="18">Cofactor biosynthesis; coenzyme A biosynthesis; CoA from (R)-pantothenate: step 5/5.</text>
</comment>
<keyword evidence="7" id="KW-0808">Transferase</keyword>
<evidence type="ECO:0000256" key="6">
    <source>
        <dbReference type="ARBA" id="ARBA00022553"/>
    </source>
</evidence>
<gene>
    <name evidence="23" type="ORF">P5673_031499</name>
</gene>
<keyword evidence="13" id="KW-0511">Multifunctional enzyme</keyword>
<dbReference type="FunFam" id="3.40.50.620:FF:000089">
    <property type="entry name" value="Bifunctional coenzyme A synthase"/>
    <property type="match status" value="1"/>
</dbReference>
<evidence type="ECO:0000256" key="2">
    <source>
        <dbReference type="ARBA" id="ARBA00004496"/>
    </source>
</evidence>
<keyword evidence="6" id="KW-0597">Phosphoprotein</keyword>
<comment type="function">
    <text evidence="16">Bifunctional enzyme that catalyzes the fourth and fifth sequential steps of CoA biosynthetic pathway. The fourth reaction is catalyzed by the phosphopantetheine adenylyltransferase, coded by the coaD domain; the fifth reaction is catalyzed by the dephospho-CoA kinase, coded by the coaE domain. May act as a point of CoA biosynthesis regulation.</text>
</comment>
<evidence type="ECO:0000313" key="23">
    <source>
        <dbReference type="EMBL" id="KAK2548340.1"/>
    </source>
</evidence>
<dbReference type="EC" id="2.7.7.3" evidence="4"/>
<dbReference type="GO" id="GO:0005524">
    <property type="term" value="F:ATP binding"/>
    <property type="evidence" value="ECO:0007669"/>
    <property type="project" value="UniProtKB-KW"/>
</dbReference>
<evidence type="ECO:0000256" key="17">
    <source>
        <dbReference type="ARBA" id="ARBA00060565"/>
    </source>
</evidence>
<dbReference type="FunFam" id="3.40.50.300:FF:000899">
    <property type="entry name" value="Bifunctional coenzyme A synthase"/>
    <property type="match status" value="1"/>
</dbReference>
<dbReference type="GO" id="GO:0015937">
    <property type="term" value="P:coenzyme A biosynthetic process"/>
    <property type="evidence" value="ECO:0007669"/>
    <property type="project" value="InterPro"/>
</dbReference>
<evidence type="ECO:0000256" key="16">
    <source>
        <dbReference type="ARBA" id="ARBA00059677"/>
    </source>
</evidence>
<evidence type="ECO:0000256" key="10">
    <source>
        <dbReference type="ARBA" id="ARBA00022777"/>
    </source>
</evidence>
<evidence type="ECO:0000256" key="5">
    <source>
        <dbReference type="ARBA" id="ARBA00022490"/>
    </source>
</evidence>
<evidence type="ECO:0000259" key="22">
    <source>
        <dbReference type="Pfam" id="PF01467"/>
    </source>
</evidence>
<evidence type="ECO:0000256" key="4">
    <source>
        <dbReference type="ARBA" id="ARBA00012392"/>
    </source>
</evidence>
<evidence type="ECO:0000256" key="20">
    <source>
        <dbReference type="ARBA" id="ARBA00066359"/>
    </source>
</evidence>
<keyword evidence="11" id="KW-0067">ATP-binding</keyword>
<dbReference type="Gene3D" id="3.40.50.300">
    <property type="entry name" value="P-loop containing nucleotide triphosphate hydrolases"/>
    <property type="match status" value="1"/>
</dbReference>
<comment type="subcellular location">
    <subcellularLocation>
        <location evidence="2">Cytoplasm</location>
    </subcellularLocation>
    <subcellularLocation>
        <location evidence="1">Mitochondrion matrix</location>
    </subcellularLocation>
</comment>
<evidence type="ECO:0000256" key="14">
    <source>
        <dbReference type="ARBA" id="ARBA00051310"/>
    </source>
</evidence>
<evidence type="ECO:0000256" key="8">
    <source>
        <dbReference type="ARBA" id="ARBA00022695"/>
    </source>
</evidence>
<keyword evidence="9" id="KW-0547">Nucleotide-binding</keyword>
<comment type="catalytic activity">
    <reaction evidence="15">
        <text>3'-dephospho-CoA + ATP = ADP + CoA + H(+)</text>
        <dbReference type="Rhea" id="RHEA:18245"/>
        <dbReference type="ChEBI" id="CHEBI:15378"/>
        <dbReference type="ChEBI" id="CHEBI:30616"/>
        <dbReference type="ChEBI" id="CHEBI:57287"/>
        <dbReference type="ChEBI" id="CHEBI:57328"/>
        <dbReference type="ChEBI" id="CHEBI:456216"/>
        <dbReference type="EC" id="2.7.1.24"/>
    </reaction>
    <physiologicalReaction direction="left-to-right" evidence="15">
        <dbReference type="Rhea" id="RHEA:18246"/>
    </physiologicalReaction>
</comment>
<dbReference type="PANTHER" id="PTHR10695">
    <property type="entry name" value="DEPHOSPHO-COA KINASE-RELATED"/>
    <property type="match status" value="1"/>
</dbReference>
<evidence type="ECO:0000256" key="13">
    <source>
        <dbReference type="ARBA" id="ARBA00023268"/>
    </source>
</evidence>
<evidence type="ECO:0000256" key="3">
    <source>
        <dbReference type="ARBA" id="ARBA00011245"/>
    </source>
</evidence>
<dbReference type="SUPFAM" id="SSF52540">
    <property type="entry name" value="P-loop containing nucleoside triphosphate hydrolases"/>
    <property type="match status" value="1"/>
</dbReference>
<dbReference type="PROSITE" id="PS51219">
    <property type="entry name" value="DPCK"/>
    <property type="match status" value="1"/>
</dbReference>
<keyword evidence="5" id="KW-0963">Cytoplasm</keyword>
<proteinExistence type="inferred from homology"/>
<name>A0AAD9PSP4_ACRCE</name>
<protein>
    <recommendedName>
        <fullName evidence="21">Bifunctional coenzyme A synthase</fullName>
        <ecNumber evidence="20">2.7.1.24</ecNumber>
        <ecNumber evidence="4">2.7.7.3</ecNumber>
    </recommendedName>
</protein>
<evidence type="ECO:0000256" key="9">
    <source>
        <dbReference type="ARBA" id="ARBA00022741"/>
    </source>
</evidence>
<keyword evidence="10" id="KW-0418">Kinase</keyword>
<dbReference type="CDD" id="cd02022">
    <property type="entry name" value="DPCK"/>
    <property type="match status" value="1"/>
</dbReference>
<dbReference type="SUPFAM" id="SSF52374">
    <property type="entry name" value="Nucleotidylyl transferase"/>
    <property type="match status" value="1"/>
</dbReference>
<dbReference type="GO" id="GO:0004140">
    <property type="term" value="F:dephospho-CoA kinase activity"/>
    <property type="evidence" value="ECO:0007669"/>
    <property type="project" value="UniProtKB-EC"/>
</dbReference>
<comment type="similarity">
    <text evidence="19">In the central section; belongs to the eukaryotic CoaD family.</text>
</comment>
<dbReference type="GO" id="GO:0005759">
    <property type="term" value="C:mitochondrial matrix"/>
    <property type="evidence" value="ECO:0007669"/>
    <property type="project" value="UniProtKB-SubCell"/>
</dbReference>
<dbReference type="Proteomes" id="UP001249851">
    <property type="component" value="Unassembled WGS sequence"/>
</dbReference>
<comment type="catalytic activity">
    <reaction evidence="14">
        <text>(R)-4'-phosphopantetheine + ATP + H(+) = 3'-dephospho-CoA + diphosphate</text>
        <dbReference type="Rhea" id="RHEA:19801"/>
        <dbReference type="ChEBI" id="CHEBI:15378"/>
        <dbReference type="ChEBI" id="CHEBI:30616"/>
        <dbReference type="ChEBI" id="CHEBI:33019"/>
        <dbReference type="ChEBI" id="CHEBI:57328"/>
        <dbReference type="ChEBI" id="CHEBI:61723"/>
        <dbReference type="EC" id="2.7.7.3"/>
    </reaction>
    <physiologicalReaction direction="left-to-right" evidence="14">
        <dbReference type="Rhea" id="RHEA:19802"/>
    </physiologicalReaction>
</comment>
<dbReference type="AlphaFoldDB" id="A0AAD9PSP4"/>
<evidence type="ECO:0000313" key="24">
    <source>
        <dbReference type="Proteomes" id="UP001249851"/>
    </source>
</evidence>
<evidence type="ECO:0000256" key="15">
    <source>
        <dbReference type="ARBA" id="ARBA00051912"/>
    </source>
</evidence>
<dbReference type="NCBIfam" id="TIGR00152">
    <property type="entry name" value="dephospho-CoA kinase"/>
    <property type="match status" value="1"/>
</dbReference>
<dbReference type="GO" id="GO:0004595">
    <property type="term" value="F:pantetheine-phosphate adenylyltransferase activity"/>
    <property type="evidence" value="ECO:0007669"/>
    <property type="project" value="UniProtKB-EC"/>
</dbReference>
<evidence type="ECO:0000256" key="11">
    <source>
        <dbReference type="ARBA" id="ARBA00022840"/>
    </source>
</evidence>
<evidence type="ECO:0000256" key="12">
    <source>
        <dbReference type="ARBA" id="ARBA00023128"/>
    </source>
</evidence>
<dbReference type="NCBIfam" id="NF001985">
    <property type="entry name" value="PRK00777.1"/>
    <property type="match status" value="1"/>
</dbReference>
<dbReference type="InterPro" id="IPR001977">
    <property type="entry name" value="Depp_CoAkinase"/>
</dbReference>
<feature type="domain" description="Cytidyltransferase-like" evidence="22">
    <location>
        <begin position="172"/>
        <end position="317"/>
    </location>
</feature>
<evidence type="ECO:0000256" key="21">
    <source>
        <dbReference type="ARBA" id="ARBA00067394"/>
    </source>
</evidence>